<keyword evidence="1" id="KW-0472">Membrane</keyword>
<evidence type="ECO:0000256" key="1">
    <source>
        <dbReference type="SAM" id="Phobius"/>
    </source>
</evidence>
<proteinExistence type="predicted"/>
<dbReference type="EMBL" id="JAPFFL010000006">
    <property type="protein sequence ID" value="KAJ6720109.1"/>
    <property type="molecule type" value="Genomic_DNA"/>
</dbReference>
<feature type="transmembrane region" description="Helical" evidence="1">
    <location>
        <begin position="126"/>
        <end position="143"/>
    </location>
</feature>
<evidence type="ECO:0000313" key="3">
    <source>
        <dbReference type="Proteomes" id="UP001151529"/>
    </source>
</evidence>
<sequence>MVCKTPRLQNSFNPLRSCSVGWDFLFMEEAWQVYDQTHDFQKPISDLVLSRLQESGPCKDGYLMKQLKTWPGVLDLDTLEILKLKLRWDNINTQYLDSRHWSASAVVHPHPIPRTRLMCWVNYRSFLYFPTALPFFCIFIVVLRDVR</sequence>
<reference evidence="2" key="1">
    <citation type="submission" date="2022-11" db="EMBL/GenBank/DDBJ databases">
        <authorList>
            <person name="Hyden B.L."/>
            <person name="Feng K."/>
            <person name="Yates T."/>
            <person name="Jawdy S."/>
            <person name="Smart L.B."/>
            <person name="Muchero W."/>
        </authorList>
    </citation>
    <scope>NUCLEOTIDE SEQUENCE</scope>
    <source>
        <tissue evidence="2">Shoot tip</tissue>
    </source>
</reference>
<evidence type="ECO:0000313" key="2">
    <source>
        <dbReference type="EMBL" id="KAJ6720109.1"/>
    </source>
</evidence>
<keyword evidence="1" id="KW-0812">Transmembrane</keyword>
<name>A0A9Q0TYH6_SALVM</name>
<comment type="caution">
    <text evidence="2">The sequence shown here is derived from an EMBL/GenBank/DDBJ whole genome shotgun (WGS) entry which is preliminary data.</text>
</comment>
<dbReference type="Proteomes" id="UP001151529">
    <property type="component" value="Chromosome 10"/>
</dbReference>
<gene>
    <name evidence="2" type="ORF">OIU85_023340</name>
</gene>
<protein>
    <submittedName>
        <fullName evidence="2">Uncharacterized protein</fullName>
    </submittedName>
</protein>
<keyword evidence="1" id="KW-1133">Transmembrane helix</keyword>
<organism evidence="2 3">
    <name type="scientific">Salix viminalis</name>
    <name type="common">Common osier</name>
    <name type="synonym">Basket willow</name>
    <dbReference type="NCBI Taxonomy" id="40686"/>
    <lineage>
        <taxon>Eukaryota</taxon>
        <taxon>Viridiplantae</taxon>
        <taxon>Streptophyta</taxon>
        <taxon>Embryophyta</taxon>
        <taxon>Tracheophyta</taxon>
        <taxon>Spermatophyta</taxon>
        <taxon>Magnoliopsida</taxon>
        <taxon>eudicotyledons</taxon>
        <taxon>Gunneridae</taxon>
        <taxon>Pentapetalae</taxon>
        <taxon>rosids</taxon>
        <taxon>fabids</taxon>
        <taxon>Malpighiales</taxon>
        <taxon>Salicaceae</taxon>
        <taxon>Saliceae</taxon>
        <taxon>Salix</taxon>
    </lineage>
</organism>
<dbReference type="AlphaFoldDB" id="A0A9Q0TYH6"/>
<reference evidence="2" key="2">
    <citation type="journal article" date="2023" name="Int. J. Mol. Sci.">
        <title>De Novo Assembly and Annotation of 11 Diverse Shrub Willow (Salix) Genomes Reveals Novel Gene Organization in Sex-Linked Regions.</title>
        <authorList>
            <person name="Hyden B."/>
            <person name="Feng K."/>
            <person name="Yates T.B."/>
            <person name="Jawdy S."/>
            <person name="Cereghino C."/>
            <person name="Smart L.B."/>
            <person name="Muchero W."/>
        </authorList>
    </citation>
    <scope>NUCLEOTIDE SEQUENCE [LARGE SCALE GENOMIC DNA]</scope>
    <source>
        <tissue evidence="2">Shoot tip</tissue>
    </source>
</reference>
<keyword evidence="3" id="KW-1185">Reference proteome</keyword>
<accession>A0A9Q0TYH6</accession>